<dbReference type="SUPFAM" id="SSF89550">
    <property type="entry name" value="PHP domain-like"/>
    <property type="match status" value="1"/>
</dbReference>
<evidence type="ECO:0000313" key="2">
    <source>
        <dbReference type="Proteomes" id="UP000262583"/>
    </source>
</evidence>
<dbReference type="NCBIfam" id="NF038032">
    <property type="entry name" value="CehA_McbA_metalo"/>
    <property type="match status" value="1"/>
</dbReference>
<dbReference type="Pfam" id="PF12228">
    <property type="entry name" value="DUF3604"/>
    <property type="match status" value="1"/>
</dbReference>
<protein>
    <recommendedName>
        <fullName evidence="3">DUF3604 domain-containing protein</fullName>
    </recommendedName>
</protein>
<evidence type="ECO:0000313" key="1">
    <source>
        <dbReference type="EMBL" id="AXA37489.1"/>
    </source>
</evidence>
<dbReference type="PROSITE" id="PS51318">
    <property type="entry name" value="TAT"/>
    <property type="match status" value="1"/>
</dbReference>
<dbReference type="Gene3D" id="3.20.20.140">
    <property type="entry name" value="Metal-dependent hydrolases"/>
    <property type="match status" value="1"/>
</dbReference>
<proteinExistence type="predicted"/>
<evidence type="ECO:0008006" key="3">
    <source>
        <dbReference type="Google" id="ProtNLM"/>
    </source>
</evidence>
<gene>
    <name evidence="1" type="ORF">BRCON_2747</name>
</gene>
<dbReference type="KEGG" id="schv:BRCON_2747"/>
<name>A0A2Z4Y9C2_SUMC1</name>
<sequence length="785" mass="87722">MGRVTRRRVLQTSATLLAGWCAHRLVGPFYAIAGPPPWEIPPALLAGEDGKLRLGPMLQIGGSRSYLPRIAAASQGGAWLSWVEHPAEQELLRIAFFDGAKIGVPIDVAPMHRRVGKPALGLLKGEPLLLWCGVERDEPPTLWLARCRSDGAVFASQVERVEPGVAAPAMSMSPDGQVWLAWEQRPTDTSPIQVWVAQLNGTKLEHARPVTPKPGGDQRRPAILALPQGRVWVAWDEATKEGSVEIRAALLRAAAATPQVFTLTRGGLNLAASLAGRANGPVWLAWYTNVWPDGTVDVPRRVEVAAYSEGRWWRPTAGAPQIERDSRGEVQGFEFPHLMVATGGRLWLTGRASQNFYVVTLEGDRWSPIYRVPKDGWGGRGQHFLSAELASGDLITARRDLSQTVVQTFAHSESTPRRISLSPQRSQPSVSMKLASRIDFAPYRDFHFYFGDIHGHTSLSDGTGDVDEYYRMRRDAYELDFASLTDHDNFVGKKLSPSEWEEIKEITDRFNRSGEFITLFGQEWTSLRVPRGGGHMNVYSTRRDIPLFDHTETAYATTAQLVEAARSWQAIAIPHHIGWTGTVWDAMAPDVTPLVEIISVHGAHEFMGNTPIPHRGGMRGYFAQDGLARGLRFGFIGGTDCHGLAWQHGECWKRDPYRGGWAGVLARELTRDAIFEALRKRRCFATSGIRMRLVFEINDHLMGEEFTSQEPVRAFVDVNSESLIRWIEIVKNNETVYRFGGEGHHSTFRWEDPNPTAGTSWYYLRVICRDDNMAWSSPIWVTRPT</sequence>
<dbReference type="AlphaFoldDB" id="A0A2Z4Y9C2"/>
<reference evidence="1 2" key="1">
    <citation type="submission" date="2018-05" db="EMBL/GenBank/DDBJ databases">
        <title>A metagenomic window into the 2 km-deep terrestrial subsurface aquifer revealed taxonomically and functionally diverse microbial community comprising novel uncultured bacterial lineages.</title>
        <authorList>
            <person name="Kadnikov V.V."/>
            <person name="Mardanov A.V."/>
            <person name="Beletsky A.V."/>
            <person name="Banks D."/>
            <person name="Pimenov N.V."/>
            <person name="Frank Y.A."/>
            <person name="Karnachuk O.V."/>
            <person name="Ravin N.V."/>
        </authorList>
    </citation>
    <scope>NUCLEOTIDE SEQUENCE [LARGE SCALE GENOMIC DNA]</scope>
    <source>
        <strain evidence="1">BY</strain>
    </source>
</reference>
<dbReference type="InterPro" id="IPR022028">
    <property type="entry name" value="DUF3604"/>
</dbReference>
<dbReference type="InterPro" id="IPR016195">
    <property type="entry name" value="Pol/histidinol_Pase-like"/>
</dbReference>
<accession>A0A2Z4Y9C2</accession>
<dbReference type="EMBL" id="CP030759">
    <property type="protein sequence ID" value="AXA37489.1"/>
    <property type="molecule type" value="Genomic_DNA"/>
</dbReference>
<dbReference type="InterPro" id="IPR006311">
    <property type="entry name" value="TAT_signal"/>
</dbReference>
<organism evidence="1 2">
    <name type="scientific">Sumerlaea chitinivorans</name>
    <dbReference type="NCBI Taxonomy" id="2250252"/>
    <lineage>
        <taxon>Bacteria</taxon>
        <taxon>Candidatus Sumerlaeota</taxon>
        <taxon>Candidatus Sumerlaeia</taxon>
        <taxon>Candidatus Sumerlaeales</taxon>
        <taxon>Candidatus Sumerlaeaceae</taxon>
        <taxon>Candidatus Sumerlaea</taxon>
    </lineage>
</organism>
<dbReference type="Proteomes" id="UP000262583">
    <property type="component" value="Chromosome"/>
</dbReference>